<gene>
    <name evidence="1" type="ORF">AMTR_s00009p00047410</name>
</gene>
<dbReference type="AlphaFoldDB" id="W1NHZ5"/>
<dbReference type="Gramene" id="ERM94824">
    <property type="protein sequence ID" value="ERM94824"/>
    <property type="gene ID" value="AMTR_s00009p00047410"/>
</dbReference>
<dbReference type="HOGENOM" id="CLU_2963888_0_0_1"/>
<organism evidence="1 2">
    <name type="scientific">Amborella trichopoda</name>
    <dbReference type="NCBI Taxonomy" id="13333"/>
    <lineage>
        <taxon>Eukaryota</taxon>
        <taxon>Viridiplantae</taxon>
        <taxon>Streptophyta</taxon>
        <taxon>Embryophyta</taxon>
        <taxon>Tracheophyta</taxon>
        <taxon>Spermatophyta</taxon>
        <taxon>Magnoliopsida</taxon>
        <taxon>Amborellales</taxon>
        <taxon>Amborellaceae</taxon>
        <taxon>Amborella</taxon>
    </lineage>
</organism>
<reference evidence="2" key="1">
    <citation type="journal article" date="2013" name="Science">
        <title>The Amborella genome and the evolution of flowering plants.</title>
        <authorList>
            <consortium name="Amborella Genome Project"/>
        </authorList>
    </citation>
    <scope>NUCLEOTIDE SEQUENCE [LARGE SCALE GENOMIC DNA]</scope>
</reference>
<protein>
    <submittedName>
        <fullName evidence="1">Uncharacterized protein</fullName>
    </submittedName>
</protein>
<evidence type="ECO:0000313" key="2">
    <source>
        <dbReference type="Proteomes" id="UP000017836"/>
    </source>
</evidence>
<sequence length="59" mass="6598">MDSTPCPPHAYVQTMGRPLSRLAQRYFDSITPARVLFEDTYKRGHLVSKTLQGGSTTNV</sequence>
<proteinExistence type="predicted"/>
<keyword evidence="2" id="KW-1185">Reference proteome</keyword>
<accession>W1NHZ5</accession>
<dbReference type="Proteomes" id="UP000017836">
    <property type="component" value="Unassembled WGS sequence"/>
</dbReference>
<name>W1NHZ5_AMBTC</name>
<evidence type="ECO:0000313" key="1">
    <source>
        <dbReference type="EMBL" id="ERM94824.1"/>
    </source>
</evidence>
<dbReference type="EMBL" id="KI397501">
    <property type="protein sequence ID" value="ERM94824.1"/>
    <property type="molecule type" value="Genomic_DNA"/>
</dbReference>